<dbReference type="NCBIfam" id="NF038214">
    <property type="entry name" value="IS21_help_AAA"/>
    <property type="match status" value="1"/>
</dbReference>
<feature type="domain" description="AAA+ ATPase" evidence="4">
    <location>
        <begin position="99"/>
        <end position="232"/>
    </location>
</feature>
<dbReference type="PANTHER" id="PTHR30050">
    <property type="entry name" value="CHROMOSOMAL REPLICATION INITIATOR PROTEIN DNAA"/>
    <property type="match status" value="1"/>
</dbReference>
<evidence type="ECO:0000256" key="1">
    <source>
        <dbReference type="ARBA" id="ARBA00008059"/>
    </source>
</evidence>
<name>A0A3B0YNG5_9ZZZZ</name>
<dbReference type="InterPro" id="IPR047661">
    <property type="entry name" value="IstB"/>
</dbReference>
<dbReference type="InterPro" id="IPR028350">
    <property type="entry name" value="DNAC/IstB-like"/>
</dbReference>
<keyword evidence="2" id="KW-0547">Nucleotide-binding</keyword>
<sequence>MTLPHQTTLSLRELRLPAMAVAFEKQLKNPVFAEHSFEARTGYLADAELEARKNSKQQRLRRQAKLKINACLEDIDYSTPRGLNRDVVNSLSTNEYIHQKQNIIITGATGTGKTWIACAFGDAAIRKAYSVLSIRLSRLFEQFQIAQGDGTLHRYRNKLAKIDLLIIDDWALAPVTVIGRHELLELIDERMQSGSLIITSQLPVDKWHDYLGEVTIADAILDRVVQRAHRIELHGESMRKTDLSLPSNQEVK</sequence>
<dbReference type="GO" id="GO:0005524">
    <property type="term" value="F:ATP binding"/>
    <property type="evidence" value="ECO:0007669"/>
    <property type="project" value="UniProtKB-KW"/>
</dbReference>
<comment type="similarity">
    <text evidence="1">Belongs to the IS21/IS1162 putative ATP-binding protein family.</text>
</comment>
<evidence type="ECO:0000259" key="4">
    <source>
        <dbReference type="SMART" id="SM00382"/>
    </source>
</evidence>
<evidence type="ECO:0000313" key="5">
    <source>
        <dbReference type="EMBL" id="VAW75809.1"/>
    </source>
</evidence>
<keyword evidence="3" id="KW-0067">ATP-binding</keyword>
<organism evidence="5">
    <name type="scientific">hydrothermal vent metagenome</name>
    <dbReference type="NCBI Taxonomy" id="652676"/>
    <lineage>
        <taxon>unclassified sequences</taxon>
        <taxon>metagenomes</taxon>
        <taxon>ecological metagenomes</taxon>
    </lineage>
</organism>
<proteinExistence type="inferred from homology"/>
<dbReference type="CDD" id="cd00009">
    <property type="entry name" value="AAA"/>
    <property type="match status" value="1"/>
</dbReference>
<dbReference type="GO" id="GO:0006260">
    <property type="term" value="P:DNA replication"/>
    <property type="evidence" value="ECO:0007669"/>
    <property type="project" value="TreeGrafter"/>
</dbReference>
<evidence type="ECO:0000256" key="2">
    <source>
        <dbReference type="ARBA" id="ARBA00022741"/>
    </source>
</evidence>
<dbReference type="EMBL" id="UOFL01000093">
    <property type="protein sequence ID" value="VAW75809.1"/>
    <property type="molecule type" value="Genomic_DNA"/>
</dbReference>
<gene>
    <name evidence="5" type="ORF">MNBD_GAMMA12-1365</name>
</gene>
<evidence type="ECO:0000256" key="3">
    <source>
        <dbReference type="ARBA" id="ARBA00022840"/>
    </source>
</evidence>
<dbReference type="InterPro" id="IPR003593">
    <property type="entry name" value="AAA+_ATPase"/>
</dbReference>
<protein>
    <submittedName>
        <fullName evidence="5">Mobile element protein</fullName>
    </submittedName>
</protein>
<dbReference type="PANTHER" id="PTHR30050:SF4">
    <property type="entry name" value="ATP-BINDING PROTEIN RV3427C IN INSERTION SEQUENCE-RELATED"/>
    <property type="match status" value="1"/>
</dbReference>
<dbReference type="SMART" id="SM00382">
    <property type="entry name" value="AAA"/>
    <property type="match status" value="1"/>
</dbReference>
<dbReference type="SUPFAM" id="SSF52540">
    <property type="entry name" value="P-loop containing nucleoside triphosphate hydrolases"/>
    <property type="match status" value="1"/>
</dbReference>
<accession>A0A3B0YNG5</accession>
<dbReference type="InterPro" id="IPR027417">
    <property type="entry name" value="P-loop_NTPase"/>
</dbReference>
<dbReference type="Pfam" id="PF01695">
    <property type="entry name" value="IstB_IS21"/>
    <property type="match status" value="1"/>
</dbReference>
<dbReference type="PIRSF" id="PIRSF003073">
    <property type="entry name" value="DNAC_TnpB_IstB"/>
    <property type="match status" value="1"/>
</dbReference>
<dbReference type="InterPro" id="IPR002611">
    <property type="entry name" value="IstB_ATP-bd"/>
</dbReference>
<dbReference type="Gene3D" id="3.40.50.300">
    <property type="entry name" value="P-loop containing nucleotide triphosphate hydrolases"/>
    <property type="match status" value="1"/>
</dbReference>
<reference evidence="5" key="1">
    <citation type="submission" date="2018-06" db="EMBL/GenBank/DDBJ databases">
        <authorList>
            <person name="Zhirakovskaya E."/>
        </authorList>
    </citation>
    <scope>NUCLEOTIDE SEQUENCE</scope>
</reference>
<dbReference type="AlphaFoldDB" id="A0A3B0YNG5"/>